<dbReference type="GO" id="GO:0004844">
    <property type="term" value="F:uracil DNA N-glycosylase activity"/>
    <property type="evidence" value="ECO:0007669"/>
    <property type="project" value="UniProtKB-UniRule"/>
</dbReference>
<keyword evidence="3 7" id="KW-0378">Hydrolase</keyword>
<dbReference type="InterPro" id="IPR005122">
    <property type="entry name" value="Uracil-DNA_glycosylase-like"/>
</dbReference>
<evidence type="ECO:0000256" key="4">
    <source>
        <dbReference type="ARBA" id="ARBA00023128"/>
    </source>
</evidence>
<comment type="function">
    <text evidence="7 9">Excises uracil residues from the DNA which can arise as a result of misincorporation of dUMP residues by DNA polymerase or due to deamination of cytosine.</text>
</comment>
<dbReference type="NCBIfam" id="TIGR00628">
    <property type="entry name" value="ung"/>
    <property type="match status" value="1"/>
</dbReference>
<dbReference type="SMART" id="SM00986">
    <property type="entry name" value="UDG"/>
    <property type="match status" value="1"/>
</dbReference>
<dbReference type="Proteomes" id="UP000738325">
    <property type="component" value="Unassembled WGS sequence"/>
</dbReference>
<evidence type="ECO:0000259" key="11">
    <source>
        <dbReference type="SMART" id="SM00986"/>
    </source>
</evidence>
<evidence type="ECO:0000256" key="1">
    <source>
        <dbReference type="ARBA" id="ARBA00008184"/>
    </source>
</evidence>
<reference evidence="12" key="1">
    <citation type="journal article" date="2020" name="Fungal Divers.">
        <title>Resolving the Mortierellaceae phylogeny through synthesis of multi-gene phylogenetics and phylogenomics.</title>
        <authorList>
            <person name="Vandepol N."/>
            <person name="Liber J."/>
            <person name="Desiro A."/>
            <person name="Na H."/>
            <person name="Kennedy M."/>
            <person name="Barry K."/>
            <person name="Grigoriev I.V."/>
            <person name="Miller A.N."/>
            <person name="O'Donnell K."/>
            <person name="Stajich J.E."/>
            <person name="Bonito G."/>
        </authorList>
    </citation>
    <scope>NUCLEOTIDE SEQUENCE</scope>
    <source>
        <strain evidence="12">REB-010B</strain>
    </source>
</reference>
<evidence type="ECO:0000256" key="3">
    <source>
        <dbReference type="ARBA" id="ARBA00022801"/>
    </source>
</evidence>
<evidence type="ECO:0000256" key="8">
    <source>
        <dbReference type="PROSITE-ProRule" id="PRU10072"/>
    </source>
</evidence>
<dbReference type="NCBIfam" id="NF003592">
    <property type="entry name" value="PRK05254.1-5"/>
    <property type="match status" value="1"/>
</dbReference>
<dbReference type="Pfam" id="PF03167">
    <property type="entry name" value="UDG"/>
    <property type="match status" value="1"/>
</dbReference>
<dbReference type="NCBIfam" id="NF003589">
    <property type="entry name" value="PRK05254.1-2"/>
    <property type="match status" value="1"/>
</dbReference>
<gene>
    <name evidence="7" type="primary">UNG1</name>
    <name evidence="12" type="ORF">BGZ99_001573</name>
</gene>
<proteinExistence type="inferred from homology"/>
<dbReference type="PANTHER" id="PTHR11264">
    <property type="entry name" value="URACIL-DNA GLYCOSYLASE"/>
    <property type="match status" value="1"/>
</dbReference>
<dbReference type="GO" id="GO:0005739">
    <property type="term" value="C:mitochondrion"/>
    <property type="evidence" value="ECO:0007669"/>
    <property type="project" value="UniProtKB-SubCell"/>
</dbReference>
<comment type="similarity">
    <text evidence="1 7 9">Belongs to the uracil-DNA glycosylase (UDG) superfamily. UNG family.</text>
</comment>
<dbReference type="NCBIfam" id="NF003588">
    <property type="entry name" value="PRK05254.1-1"/>
    <property type="match status" value="1"/>
</dbReference>
<feature type="region of interest" description="Disordered" evidence="10">
    <location>
        <begin position="1"/>
        <end position="30"/>
    </location>
</feature>
<organism evidence="12 13">
    <name type="scientific">Dissophora globulifera</name>
    <dbReference type="NCBI Taxonomy" id="979702"/>
    <lineage>
        <taxon>Eukaryota</taxon>
        <taxon>Fungi</taxon>
        <taxon>Fungi incertae sedis</taxon>
        <taxon>Mucoromycota</taxon>
        <taxon>Mortierellomycotina</taxon>
        <taxon>Mortierellomycetes</taxon>
        <taxon>Mortierellales</taxon>
        <taxon>Mortierellaceae</taxon>
        <taxon>Dissophora</taxon>
    </lineage>
</organism>
<comment type="subcellular location">
    <subcellularLocation>
        <location evidence="7">Mitochondrion</location>
    </subcellularLocation>
    <subcellularLocation>
        <location evidence="7">Nucleus</location>
    </subcellularLocation>
</comment>
<feature type="domain" description="Uracil-DNA glycosylase-like" evidence="11">
    <location>
        <begin position="161"/>
        <end position="322"/>
    </location>
</feature>
<dbReference type="HAMAP" id="MF_00148">
    <property type="entry name" value="UDG"/>
    <property type="match status" value="1"/>
</dbReference>
<dbReference type="CDD" id="cd10027">
    <property type="entry name" value="UDG-F1-like"/>
    <property type="match status" value="1"/>
</dbReference>
<keyword evidence="2 7" id="KW-0227">DNA damage</keyword>
<dbReference type="EC" id="3.2.2.27" evidence="7 9"/>
<dbReference type="AlphaFoldDB" id="A0A9P6RPK3"/>
<dbReference type="InterPro" id="IPR036895">
    <property type="entry name" value="Uracil-DNA_glycosylase-like_sf"/>
</dbReference>
<feature type="active site" description="Proton acceptor" evidence="7 8">
    <location>
        <position position="176"/>
    </location>
</feature>
<dbReference type="PROSITE" id="PS00130">
    <property type="entry name" value="U_DNA_GLYCOSYLASE"/>
    <property type="match status" value="1"/>
</dbReference>
<dbReference type="GO" id="GO:0005634">
    <property type="term" value="C:nucleus"/>
    <property type="evidence" value="ECO:0007669"/>
    <property type="project" value="UniProtKB-SubCell"/>
</dbReference>
<evidence type="ECO:0000256" key="6">
    <source>
        <dbReference type="ARBA" id="ARBA00023242"/>
    </source>
</evidence>
<keyword evidence="5 7" id="KW-0234">DNA repair</keyword>
<evidence type="ECO:0000256" key="9">
    <source>
        <dbReference type="RuleBase" id="RU003780"/>
    </source>
</evidence>
<dbReference type="EMBL" id="JAAAIP010000140">
    <property type="protein sequence ID" value="KAG0324687.1"/>
    <property type="molecule type" value="Genomic_DNA"/>
</dbReference>
<dbReference type="InterPro" id="IPR002043">
    <property type="entry name" value="UDG_fam1"/>
</dbReference>
<name>A0A9P6RPK3_9FUNG</name>
<sequence>MSLPKRPADSAAAKDGSAKRLNGGAPTKQSSLLAWATAKPSTPSATSKVAATAAATTTIDTAAAAAATATSPAAAAVIPASSSPAGFAFPKPKPDLLKGLPDEKRELLRLEQDTVDATWLRALQSEFTKPYFIELKKFLKQEDTANQKVFPPKPDIYSWSRFTPLPTVRVVILGQDPYHGDNQAHGLCFSVKKPVRPPPSLLNMFKLLETDIPGFKIPDHGYLESWARQGVLMVNSAMTVRAHQANSHKGKGWEKLLDAVVKTVNDQRRNVVFLLWGKDAQNRGVLIDKKKHLVLQSVHPSPLSAHRGFFDSQHFSKANKYLEEHGQQPINWNSLVDDK</sequence>
<dbReference type="SUPFAM" id="SSF52141">
    <property type="entry name" value="Uracil-DNA glycosylase-like"/>
    <property type="match status" value="1"/>
</dbReference>
<evidence type="ECO:0000256" key="7">
    <source>
        <dbReference type="HAMAP-Rule" id="MF_03166"/>
    </source>
</evidence>
<evidence type="ECO:0000313" key="13">
    <source>
        <dbReference type="Proteomes" id="UP000738325"/>
    </source>
</evidence>
<protein>
    <recommendedName>
        <fullName evidence="7 9">Uracil-DNA glycosylase</fullName>
        <shortName evidence="7">UDG</shortName>
        <ecNumber evidence="7 9">3.2.2.27</ecNumber>
    </recommendedName>
</protein>
<dbReference type="PANTHER" id="PTHR11264:SF0">
    <property type="entry name" value="URACIL-DNA GLYCOSYLASE"/>
    <property type="match status" value="1"/>
</dbReference>
<keyword evidence="13" id="KW-1185">Reference proteome</keyword>
<evidence type="ECO:0000256" key="2">
    <source>
        <dbReference type="ARBA" id="ARBA00022763"/>
    </source>
</evidence>
<dbReference type="NCBIfam" id="NF003591">
    <property type="entry name" value="PRK05254.1-4"/>
    <property type="match status" value="1"/>
</dbReference>
<dbReference type="SMART" id="SM00987">
    <property type="entry name" value="UreE_C"/>
    <property type="match status" value="1"/>
</dbReference>
<keyword evidence="4 7" id="KW-0496">Mitochondrion</keyword>
<keyword evidence="6 7" id="KW-0539">Nucleus</keyword>
<comment type="caution">
    <text evidence="12">The sequence shown here is derived from an EMBL/GenBank/DDBJ whole genome shotgun (WGS) entry which is preliminary data.</text>
</comment>
<dbReference type="GO" id="GO:0097510">
    <property type="term" value="P:base-excision repair, AP site formation via deaminated base removal"/>
    <property type="evidence" value="ECO:0007669"/>
    <property type="project" value="TreeGrafter"/>
</dbReference>
<accession>A0A9P6RPK3</accession>
<evidence type="ECO:0000256" key="5">
    <source>
        <dbReference type="ARBA" id="ARBA00023204"/>
    </source>
</evidence>
<dbReference type="InterPro" id="IPR018085">
    <property type="entry name" value="Ura-DNA_Glyclase_AS"/>
</dbReference>
<dbReference type="OrthoDB" id="10031947at2759"/>
<dbReference type="Gene3D" id="3.40.470.10">
    <property type="entry name" value="Uracil-DNA glycosylase-like domain"/>
    <property type="match status" value="1"/>
</dbReference>
<evidence type="ECO:0000313" key="12">
    <source>
        <dbReference type="EMBL" id="KAG0324687.1"/>
    </source>
</evidence>
<dbReference type="FunFam" id="3.40.470.10:FF:000007">
    <property type="entry name" value="Uracil-DNA glycosylase"/>
    <property type="match status" value="1"/>
</dbReference>
<comment type="catalytic activity">
    <reaction evidence="7 9">
        <text>Hydrolyzes single-stranded DNA or mismatched double-stranded DNA and polynucleotides, releasing free uracil.</text>
        <dbReference type="EC" id="3.2.2.27"/>
    </reaction>
</comment>
<evidence type="ECO:0000256" key="10">
    <source>
        <dbReference type="SAM" id="MobiDB-lite"/>
    </source>
</evidence>